<sequence>MDTRRKELGEFMQVLRARSQPADFGFASGSRRRTAGLRREEMAQLVGISPTWYTWIEQGREVNVSAEVLDRMARSLKLTRSERAYLFEMADRRDPQASLPEDDDAAPLLSTLLADIGVPAYLMGRYWDILGWNPAAAELFTGWLDQPLDANAPPPNMLRFVFLRPETRTFLADWEIRARRITAEFRADCRTRLDEPALLRLVDELSAASPDFAQFWKQHDVLERQGGERGFQHPKRGLIRYQQVTLRPVEHEHIKLVMLKPT</sequence>
<keyword evidence="3" id="KW-1185">Reference proteome</keyword>
<dbReference type="Proteomes" id="UP001549691">
    <property type="component" value="Unassembled WGS sequence"/>
</dbReference>
<evidence type="ECO:0000313" key="2">
    <source>
        <dbReference type="EMBL" id="MET7013681.1"/>
    </source>
</evidence>
<dbReference type="InterPro" id="IPR010982">
    <property type="entry name" value="Lambda_DNA-bd_dom_sf"/>
</dbReference>
<dbReference type="CDD" id="cd00093">
    <property type="entry name" value="HTH_XRE"/>
    <property type="match status" value="1"/>
</dbReference>
<name>A0ABV2TIE0_9RHOO</name>
<dbReference type="Pfam" id="PF13560">
    <property type="entry name" value="HTH_31"/>
    <property type="match status" value="1"/>
</dbReference>
<dbReference type="SUPFAM" id="SSF47413">
    <property type="entry name" value="lambda repressor-like DNA-binding domains"/>
    <property type="match status" value="1"/>
</dbReference>
<dbReference type="EMBL" id="JBEWZI010000004">
    <property type="protein sequence ID" value="MET7013681.1"/>
    <property type="molecule type" value="Genomic_DNA"/>
</dbReference>
<feature type="domain" description="HTH cro/C1-type" evidence="1">
    <location>
        <begin position="11"/>
        <end position="83"/>
    </location>
</feature>
<reference evidence="2 3" key="1">
    <citation type="submission" date="2024-07" db="EMBL/GenBank/DDBJ databases">
        <title>Uliginosibacterium flavum JJ3220;KACC:17644.</title>
        <authorList>
            <person name="Kim M.K."/>
        </authorList>
    </citation>
    <scope>NUCLEOTIDE SEQUENCE [LARGE SCALE GENOMIC DNA]</scope>
    <source>
        <strain evidence="2 3">KACC:17644</strain>
    </source>
</reference>
<dbReference type="Gene3D" id="3.30.450.180">
    <property type="match status" value="1"/>
</dbReference>
<dbReference type="PANTHER" id="PTHR35010">
    <property type="entry name" value="BLL4672 PROTEIN-RELATED"/>
    <property type="match status" value="1"/>
</dbReference>
<evidence type="ECO:0000259" key="1">
    <source>
        <dbReference type="SMART" id="SM00530"/>
    </source>
</evidence>
<dbReference type="Pfam" id="PF17765">
    <property type="entry name" value="MLTR_LBD"/>
    <property type="match status" value="1"/>
</dbReference>
<comment type="caution">
    <text evidence="2">The sequence shown here is derived from an EMBL/GenBank/DDBJ whole genome shotgun (WGS) entry which is preliminary data.</text>
</comment>
<dbReference type="RefSeq" id="WP_354600142.1">
    <property type="nucleotide sequence ID" value="NZ_JBEWZI010000004.1"/>
</dbReference>
<dbReference type="InterPro" id="IPR001387">
    <property type="entry name" value="Cro/C1-type_HTH"/>
</dbReference>
<evidence type="ECO:0000313" key="3">
    <source>
        <dbReference type="Proteomes" id="UP001549691"/>
    </source>
</evidence>
<organism evidence="2 3">
    <name type="scientific">Uliginosibacterium flavum</name>
    <dbReference type="NCBI Taxonomy" id="1396831"/>
    <lineage>
        <taxon>Bacteria</taxon>
        <taxon>Pseudomonadati</taxon>
        <taxon>Pseudomonadota</taxon>
        <taxon>Betaproteobacteria</taxon>
        <taxon>Rhodocyclales</taxon>
        <taxon>Zoogloeaceae</taxon>
        <taxon>Uliginosibacterium</taxon>
    </lineage>
</organism>
<protein>
    <submittedName>
        <fullName evidence="2">Helix-turn-helix transcriptional regulator</fullName>
    </submittedName>
</protein>
<gene>
    <name evidence="2" type="ORF">ABXR19_05740</name>
</gene>
<dbReference type="PANTHER" id="PTHR35010:SF2">
    <property type="entry name" value="BLL4672 PROTEIN"/>
    <property type="match status" value="1"/>
</dbReference>
<proteinExistence type="predicted"/>
<accession>A0ABV2TIE0</accession>
<dbReference type="SMART" id="SM00530">
    <property type="entry name" value="HTH_XRE"/>
    <property type="match status" value="1"/>
</dbReference>
<dbReference type="Gene3D" id="1.10.260.40">
    <property type="entry name" value="lambda repressor-like DNA-binding domains"/>
    <property type="match status" value="1"/>
</dbReference>
<dbReference type="InterPro" id="IPR041413">
    <property type="entry name" value="MLTR_LBD"/>
</dbReference>